<dbReference type="Proteomes" id="UP000237968">
    <property type="component" value="Unassembled WGS sequence"/>
</dbReference>
<accession>A0A2S9YH46</accession>
<dbReference type="AlphaFoldDB" id="A0A2S9YH46"/>
<organism evidence="2 3">
    <name type="scientific">Enhygromyxa salina</name>
    <dbReference type="NCBI Taxonomy" id="215803"/>
    <lineage>
        <taxon>Bacteria</taxon>
        <taxon>Pseudomonadati</taxon>
        <taxon>Myxococcota</taxon>
        <taxon>Polyangia</taxon>
        <taxon>Nannocystales</taxon>
        <taxon>Nannocystaceae</taxon>
        <taxon>Enhygromyxa</taxon>
    </lineage>
</organism>
<dbReference type="EMBL" id="PVNK01000044">
    <property type="protein sequence ID" value="PRQ04336.1"/>
    <property type="molecule type" value="Genomic_DNA"/>
</dbReference>
<evidence type="ECO:0000256" key="1">
    <source>
        <dbReference type="SAM" id="SignalP"/>
    </source>
</evidence>
<name>A0A2S9YH46_9BACT</name>
<evidence type="ECO:0000313" key="3">
    <source>
        <dbReference type="Proteomes" id="UP000237968"/>
    </source>
</evidence>
<proteinExistence type="predicted"/>
<reference evidence="2 3" key="1">
    <citation type="submission" date="2018-03" db="EMBL/GenBank/DDBJ databases">
        <title>Draft Genome Sequences of the Obligatory Marine Myxobacteria Enhygromyxa salina SWB005.</title>
        <authorList>
            <person name="Poehlein A."/>
            <person name="Moghaddam J.A."/>
            <person name="Harms H."/>
            <person name="Alanjari M."/>
            <person name="Koenig G.M."/>
            <person name="Daniel R."/>
            <person name="Schaeberle T.F."/>
        </authorList>
    </citation>
    <scope>NUCLEOTIDE SEQUENCE [LARGE SCALE GENOMIC DNA]</scope>
    <source>
        <strain evidence="2 3">SWB005</strain>
    </source>
</reference>
<comment type="caution">
    <text evidence="2">The sequence shown here is derived from an EMBL/GenBank/DDBJ whole genome shotgun (WGS) entry which is preliminary data.</text>
</comment>
<gene>
    <name evidence="2" type="ORF">ENSA5_08450</name>
</gene>
<dbReference type="OrthoDB" id="5536552at2"/>
<evidence type="ECO:0000313" key="2">
    <source>
        <dbReference type="EMBL" id="PRQ04336.1"/>
    </source>
</evidence>
<keyword evidence="3" id="KW-1185">Reference proteome</keyword>
<sequence>MNITIKNTHNLPRRLALLGLFAALAVPAVSTAAPLTSDQPTPIAAGDDDDDPPCETAVIALEIDVTTGDVYIVDPTGGLTLTDNSLNIYFGTLSQVLIDIEYTSGNWEIDVTPDDETTETYQTRGGTLRYYITDDYDEYVLSSTELTGAASTMMNMTPFIPDIILQPDKDCPPST</sequence>
<feature type="chain" id="PRO_5015665232" evidence="1">
    <location>
        <begin position="33"/>
        <end position="175"/>
    </location>
</feature>
<keyword evidence="1" id="KW-0732">Signal</keyword>
<dbReference type="RefSeq" id="WP_146155315.1">
    <property type="nucleotide sequence ID" value="NZ_PVNK01000044.1"/>
</dbReference>
<feature type="signal peptide" evidence="1">
    <location>
        <begin position="1"/>
        <end position="32"/>
    </location>
</feature>
<protein>
    <submittedName>
        <fullName evidence="2">Uncharacterized protein</fullName>
    </submittedName>
</protein>